<name>A0A917S7J7_9ACTN</name>
<gene>
    <name evidence="1" type="ORF">GCM10011575_18650</name>
</gene>
<dbReference type="RefSeq" id="WP_188894939.1">
    <property type="nucleotide sequence ID" value="NZ_BMMZ01000004.1"/>
</dbReference>
<reference evidence="1" key="2">
    <citation type="submission" date="2020-09" db="EMBL/GenBank/DDBJ databases">
        <authorList>
            <person name="Sun Q."/>
            <person name="Zhou Y."/>
        </authorList>
    </citation>
    <scope>NUCLEOTIDE SEQUENCE</scope>
    <source>
        <strain evidence="1">CGMCC 4.7306</strain>
    </source>
</reference>
<sequence>MAQDHRYGAFGAPSEWNHQQVVNVEWPPQGIPPMLPENPPVPVQVRVVWEHDGEEWIPGRAVRWLRPVVFVLINDQRHRGAGVWVPLKDVRRT</sequence>
<proteinExistence type="predicted"/>
<evidence type="ECO:0000313" key="1">
    <source>
        <dbReference type="EMBL" id="GGL60386.1"/>
    </source>
</evidence>
<dbReference type="Proteomes" id="UP000613840">
    <property type="component" value="Unassembled WGS sequence"/>
</dbReference>
<dbReference type="AlphaFoldDB" id="A0A917S7J7"/>
<reference evidence="1" key="1">
    <citation type="journal article" date="2014" name="Int. J. Syst. Evol. Microbiol.">
        <title>Complete genome sequence of Corynebacterium casei LMG S-19264T (=DSM 44701T), isolated from a smear-ripened cheese.</title>
        <authorList>
            <consortium name="US DOE Joint Genome Institute (JGI-PGF)"/>
            <person name="Walter F."/>
            <person name="Albersmeier A."/>
            <person name="Kalinowski J."/>
            <person name="Ruckert C."/>
        </authorList>
    </citation>
    <scope>NUCLEOTIDE SEQUENCE</scope>
    <source>
        <strain evidence="1">CGMCC 4.7306</strain>
    </source>
</reference>
<comment type="caution">
    <text evidence="1">The sequence shown here is derived from an EMBL/GenBank/DDBJ whole genome shotgun (WGS) entry which is preliminary data.</text>
</comment>
<evidence type="ECO:0000313" key="2">
    <source>
        <dbReference type="Proteomes" id="UP000613840"/>
    </source>
</evidence>
<keyword evidence="2" id="KW-1185">Reference proteome</keyword>
<dbReference type="EMBL" id="BMMZ01000004">
    <property type="protein sequence ID" value="GGL60386.1"/>
    <property type="molecule type" value="Genomic_DNA"/>
</dbReference>
<protein>
    <submittedName>
        <fullName evidence="1">Uncharacterized protein</fullName>
    </submittedName>
</protein>
<accession>A0A917S7J7</accession>
<organism evidence="1 2">
    <name type="scientific">Microlunatus endophyticus</name>
    <dbReference type="NCBI Taxonomy" id="1716077"/>
    <lineage>
        <taxon>Bacteria</taxon>
        <taxon>Bacillati</taxon>
        <taxon>Actinomycetota</taxon>
        <taxon>Actinomycetes</taxon>
        <taxon>Propionibacteriales</taxon>
        <taxon>Propionibacteriaceae</taxon>
        <taxon>Microlunatus</taxon>
    </lineage>
</organism>